<keyword evidence="3" id="KW-1185">Reference proteome</keyword>
<comment type="caution">
    <text evidence="2">The sequence shown here is derived from an EMBL/GenBank/DDBJ whole genome shotgun (WGS) entry which is preliminary data.</text>
</comment>
<keyword evidence="1" id="KW-0812">Transmembrane</keyword>
<dbReference type="RefSeq" id="WP_185694028.1">
    <property type="nucleotide sequence ID" value="NZ_JACHVA010000126.1"/>
</dbReference>
<feature type="transmembrane region" description="Helical" evidence="1">
    <location>
        <begin position="89"/>
        <end position="107"/>
    </location>
</feature>
<evidence type="ECO:0000313" key="2">
    <source>
        <dbReference type="EMBL" id="MBC2603400.1"/>
    </source>
</evidence>
<gene>
    <name evidence="2" type="ORF">H5P30_16575</name>
</gene>
<protein>
    <submittedName>
        <fullName evidence="2">Uncharacterized protein</fullName>
    </submittedName>
</protein>
<evidence type="ECO:0000256" key="1">
    <source>
        <dbReference type="SAM" id="Phobius"/>
    </source>
</evidence>
<accession>A0A7X1B0J5</accession>
<sequence>MNGTILVAYLLYITLTVGMTIWVAQTLHRNGQIFLVEAFHGNEEMAQAVNHLLRVGFYLVNLGFVLMFLKHGTRPETTVEAIEYVATKVGIVLIVLGLMHFFNMFNFDKMRKKGRRGVVEA</sequence>
<keyword evidence="1" id="KW-0472">Membrane</keyword>
<evidence type="ECO:0000313" key="3">
    <source>
        <dbReference type="Proteomes" id="UP000525652"/>
    </source>
</evidence>
<reference evidence="2 3" key="1">
    <citation type="submission" date="2020-07" db="EMBL/GenBank/DDBJ databases">
        <authorList>
            <person name="Feng X."/>
        </authorList>
    </citation>
    <scope>NUCLEOTIDE SEQUENCE [LARGE SCALE GENOMIC DNA]</scope>
    <source>
        <strain evidence="2 3">JCM14086</strain>
    </source>
</reference>
<dbReference type="Proteomes" id="UP000525652">
    <property type="component" value="Unassembled WGS sequence"/>
</dbReference>
<name>A0A7X1B0J5_9BACT</name>
<feature type="transmembrane region" description="Helical" evidence="1">
    <location>
        <begin position="6"/>
        <end position="24"/>
    </location>
</feature>
<keyword evidence="1" id="KW-1133">Transmembrane helix</keyword>
<organism evidence="2 3">
    <name type="scientific">Puniceicoccus vermicola</name>
    <dbReference type="NCBI Taxonomy" id="388746"/>
    <lineage>
        <taxon>Bacteria</taxon>
        <taxon>Pseudomonadati</taxon>
        <taxon>Verrucomicrobiota</taxon>
        <taxon>Opitutia</taxon>
        <taxon>Puniceicoccales</taxon>
        <taxon>Puniceicoccaceae</taxon>
        <taxon>Puniceicoccus</taxon>
    </lineage>
</organism>
<proteinExistence type="predicted"/>
<dbReference type="EMBL" id="JACHVA010000126">
    <property type="protein sequence ID" value="MBC2603400.1"/>
    <property type="molecule type" value="Genomic_DNA"/>
</dbReference>
<dbReference type="AlphaFoldDB" id="A0A7X1B0J5"/>
<feature type="transmembrane region" description="Helical" evidence="1">
    <location>
        <begin position="52"/>
        <end position="69"/>
    </location>
</feature>